<accession>A0A0F8W2H7</accession>
<proteinExistence type="predicted"/>
<evidence type="ECO:0000313" key="2">
    <source>
        <dbReference type="EMBL" id="KKK50813.1"/>
    </source>
</evidence>
<reference evidence="2" key="1">
    <citation type="journal article" date="2015" name="Nature">
        <title>Complex archaea that bridge the gap between prokaryotes and eukaryotes.</title>
        <authorList>
            <person name="Spang A."/>
            <person name="Saw J.H."/>
            <person name="Jorgensen S.L."/>
            <person name="Zaremba-Niedzwiedzka K."/>
            <person name="Martijn J."/>
            <person name="Lind A.E."/>
            <person name="van Eijk R."/>
            <person name="Schleper C."/>
            <person name="Guy L."/>
            <person name="Ettema T.J."/>
        </authorList>
    </citation>
    <scope>NUCLEOTIDE SEQUENCE</scope>
</reference>
<organism evidence="2">
    <name type="scientific">marine sediment metagenome</name>
    <dbReference type="NCBI Taxonomy" id="412755"/>
    <lineage>
        <taxon>unclassified sequences</taxon>
        <taxon>metagenomes</taxon>
        <taxon>ecological metagenomes</taxon>
    </lineage>
</organism>
<feature type="transmembrane region" description="Helical" evidence="1">
    <location>
        <begin position="27"/>
        <end position="47"/>
    </location>
</feature>
<feature type="non-terminal residue" evidence="2">
    <location>
        <position position="98"/>
    </location>
</feature>
<keyword evidence="1" id="KW-0812">Transmembrane</keyword>
<keyword evidence="1" id="KW-0472">Membrane</keyword>
<protein>
    <submittedName>
        <fullName evidence="2">Uncharacterized protein</fullName>
    </submittedName>
</protein>
<evidence type="ECO:0000256" key="1">
    <source>
        <dbReference type="SAM" id="Phobius"/>
    </source>
</evidence>
<name>A0A0F8W2H7_9ZZZZ</name>
<dbReference type="EMBL" id="LAZR01067830">
    <property type="protein sequence ID" value="KKK50813.1"/>
    <property type="molecule type" value="Genomic_DNA"/>
</dbReference>
<comment type="caution">
    <text evidence="2">The sequence shown here is derived from an EMBL/GenBank/DDBJ whole genome shotgun (WGS) entry which is preliminary data.</text>
</comment>
<dbReference type="AlphaFoldDB" id="A0A0F8W2H7"/>
<gene>
    <name evidence="2" type="ORF">LCGC14_3121260</name>
</gene>
<sequence>MRLRTHGIWFNRARGSSDRGPEQRRRWVVLTIVGLVVVAGLLAAGLWGEDSETAQAHGTATSIDIDVIISGNSDTAVGLTDTCLSVQSGASFDIDVVI</sequence>
<keyword evidence="1" id="KW-1133">Transmembrane helix</keyword>